<evidence type="ECO:0000259" key="2">
    <source>
        <dbReference type="Pfam" id="PF14534"/>
    </source>
</evidence>
<feature type="chain" id="PRO_5019466168" evidence="1">
    <location>
        <begin position="25"/>
        <end position="198"/>
    </location>
</feature>
<evidence type="ECO:0000256" key="1">
    <source>
        <dbReference type="SAM" id="SignalP"/>
    </source>
</evidence>
<reference evidence="3 4" key="1">
    <citation type="submission" date="2018-12" db="EMBL/GenBank/DDBJ databases">
        <authorList>
            <consortium name="Pathogen Informatics"/>
        </authorList>
    </citation>
    <scope>NUCLEOTIDE SEQUENCE [LARGE SCALE GENOMIC DNA]</scope>
    <source>
        <strain evidence="3 4">NCTC129</strain>
    </source>
</reference>
<name>A0A447MST5_SALET</name>
<protein>
    <submittedName>
        <fullName evidence="3">Membrane protein</fullName>
    </submittedName>
</protein>
<dbReference type="EMBL" id="LR134140">
    <property type="protein sequence ID" value="VDZ94130.1"/>
    <property type="molecule type" value="Genomic_DNA"/>
</dbReference>
<organism evidence="3 4">
    <name type="scientific">Salmonella enterica I</name>
    <dbReference type="NCBI Taxonomy" id="59201"/>
    <lineage>
        <taxon>Bacteria</taxon>
        <taxon>Pseudomonadati</taxon>
        <taxon>Pseudomonadota</taxon>
        <taxon>Gammaproteobacteria</taxon>
        <taxon>Enterobacterales</taxon>
        <taxon>Enterobacteriaceae</taxon>
        <taxon>Salmonella</taxon>
    </lineage>
</organism>
<dbReference type="Gene3D" id="3.10.450.50">
    <property type="match status" value="1"/>
</dbReference>
<dbReference type="InterPro" id="IPR032710">
    <property type="entry name" value="NTF2-like_dom_sf"/>
</dbReference>
<dbReference type="AlphaFoldDB" id="A0A447MST5"/>
<gene>
    <name evidence="3" type="ORF">NCTC129_00203</name>
</gene>
<evidence type="ECO:0000313" key="4">
    <source>
        <dbReference type="Proteomes" id="UP000282086"/>
    </source>
</evidence>
<feature type="domain" description="DUF4440" evidence="2">
    <location>
        <begin position="67"/>
        <end position="148"/>
    </location>
</feature>
<dbReference type="Pfam" id="PF14534">
    <property type="entry name" value="DUF4440"/>
    <property type="match status" value="1"/>
</dbReference>
<sequence>MQKTSLLFSAAAITLTLMASSASAATPTAAQNEATSTVKQEITEGINRYLYSIDKADPTLGKQLFYVSPETSFIHPRGHERGWSQIAENFYGTTMGKTFSKRTLKLDAPPAIHVYGNAAVAEFDWHFTAVRRDNGQTQHTTGRESQVWGEDTKHRMANRSCPLLRSSQNRRWRRLLSFALQVMAQMNILRQLSRAQVS</sequence>
<dbReference type="SUPFAM" id="SSF54427">
    <property type="entry name" value="NTF2-like"/>
    <property type="match status" value="1"/>
</dbReference>
<keyword evidence="1" id="KW-0732">Signal</keyword>
<accession>A0A447MST5</accession>
<proteinExistence type="predicted"/>
<feature type="signal peptide" evidence="1">
    <location>
        <begin position="1"/>
        <end position="24"/>
    </location>
</feature>
<evidence type="ECO:0000313" key="3">
    <source>
        <dbReference type="EMBL" id="VDZ94130.1"/>
    </source>
</evidence>
<dbReference type="InterPro" id="IPR027843">
    <property type="entry name" value="DUF4440"/>
</dbReference>
<dbReference type="Proteomes" id="UP000282086">
    <property type="component" value="Chromosome"/>
</dbReference>